<evidence type="ECO:0000256" key="1">
    <source>
        <dbReference type="ARBA" id="ARBA00023015"/>
    </source>
</evidence>
<dbReference type="CDD" id="cd06170">
    <property type="entry name" value="LuxR_C_like"/>
    <property type="match status" value="1"/>
</dbReference>
<dbReference type="SMART" id="SM00421">
    <property type="entry name" value="HTH_LUXR"/>
    <property type="match status" value="1"/>
</dbReference>
<sequence length="136" mass="14619">MAAPTAISPAPAASPGAAYVVDATLVGPIHALLTQIGVHVQAVKVSPEQLPRFNVLPSGVRIANLEHARRMKLTDREFEVLTLIAEGLSNREIGQQLYLTEDTVKTHIRRMFQKFGVGDRAHAVAVGYQRGILGGS</sequence>
<proteinExistence type="predicted"/>
<feature type="domain" description="HTH luxR-type" evidence="4">
    <location>
        <begin position="66"/>
        <end position="131"/>
    </location>
</feature>
<dbReference type="InterPro" id="IPR016032">
    <property type="entry name" value="Sig_transdc_resp-reg_C-effctor"/>
</dbReference>
<keyword evidence="2" id="KW-0238">DNA-binding</keyword>
<name>A0ABV5U8S8_9PSEU</name>
<comment type="caution">
    <text evidence="5">The sequence shown here is derived from an EMBL/GenBank/DDBJ whole genome shotgun (WGS) entry which is preliminary data.</text>
</comment>
<organism evidence="5 6">
    <name type="scientific">Amycolatopsis plumensis</name>
    <dbReference type="NCBI Taxonomy" id="236508"/>
    <lineage>
        <taxon>Bacteria</taxon>
        <taxon>Bacillati</taxon>
        <taxon>Actinomycetota</taxon>
        <taxon>Actinomycetes</taxon>
        <taxon>Pseudonocardiales</taxon>
        <taxon>Pseudonocardiaceae</taxon>
        <taxon>Amycolatopsis</taxon>
    </lineage>
</organism>
<dbReference type="PRINTS" id="PR00038">
    <property type="entry name" value="HTHLUXR"/>
</dbReference>
<dbReference type="RefSeq" id="WP_378198431.1">
    <property type="nucleotide sequence ID" value="NZ_JBHMBK010000021.1"/>
</dbReference>
<evidence type="ECO:0000256" key="3">
    <source>
        <dbReference type="ARBA" id="ARBA00023163"/>
    </source>
</evidence>
<dbReference type="Gene3D" id="1.10.10.10">
    <property type="entry name" value="Winged helix-like DNA-binding domain superfamily/Winged helix DNA-binding domain"/>
    <property type="match status" value="1"/>
</dbReference>
<keyword evidence="6" id="KW-1185">Reference proteome</keyword>
<accession>A0ABV5U8S8</accession>
<dbReference type="PANTHER" id="PTHR44688:SF16">
    <property type="entry name" value="DNA-BINDING TRANSCRIPTIONAL ACTIVATOR DEVR_DOSR"/>
    <property type="match status" value="1"/>
</dbReference>
<gene>
    <name evidence="5" type="ORF">ACFFTO_26155</name>
</gene>
<dbReference type="SUPFAM" id="SSF46894">
    <property type="entry name" value="C-terminal effector domain of the bipartite response regulators"/>
    <property type="match status" value="1"/>
</dbReference>
<evidence type="ECO:0000313" key="6">
    <source>
        <dbReference type="Proteomes" id="UP001589535"/>
    </source>
</evidence>
<reference evidence="5 6" key="1">
    <citation type="submission" date="2024-09" db="EMBL/GenBank/DDBJ databases">
        <authorList>
            <person name="Sun Q."/>
            <person name="Mori K."/>
        </authorList>
    </citation>
    <scope>NUCLEOTIDE SEQUENCE [LARGE SCALE GENOMIC DNA]</scope>
    <source>
        <strain evidence="5 6">JCM 13852</strain>
    </source>
</reference>
<keyword evidence="3" id="KW-0804">Transcription</keyword>
<evidence type="ECO:0000256" key="2">
    <source>
        <dbReference type="ARBA" id="ARBA00023125"/>
    </source>
</evidence>
<dbReference type="Pfam" id="PF00196">
    <property type="entry name" value="GerE"/>
    <property type="match status" value="1"/>
</dbReference>
<dbReference type="InterPro" id="IPR000792">
    <property type="entry name" value="Tscrpt_reg_LuxR_C"/>
</dbReference>
<dbReference type="PROSITE" id="PS50043">
    <property type="entry name" value="HTH_LUXR_2"/>
    <property type="match status" value="1"/>
</dbReference>
<dbReference type="InterPro" id="IPR036388">
    <property type="entry name" value="WH-like_DNA-bd_sf"/>
</dbReference>
<dbReference type="EMBL" id="JBHMBK010000021">
    <property type="protein sequence ID" value="MFB9687677.1"/>
    <property type="molecule type" value="Genomic_DNA"/>
</dbReference>
<protein>
    <submittedName>
        <fullName evidence="5">Response regulator transcription factor</fullName>
    </submittedName>
</protein>
<evidence type="ECO:0000259" key="4">
    <source>
        <dbReference type="PROSITE" id="PS50043"/>
    </source>
</evidence>
<keyword evidence="1" id="KW-0805">Transcription regulation</keyword>
<dbReference type="PANTHER" id="PTHR44688">
    <property type="entry name" value="DNA-BINDING TRANSCRIPTIONAL ACTIVATOR DEVR_DOSR"/>
    <property type="match status" value="1"/>
</dbReference>
<dbReference type="PROSITE" id="PS00622">
    <property type="entry name" value="HTH_LUXR_1"/>
    <property type="match status" value="1"/>
</dbReference>
<dbReference type="Proteomes" id="UP001589535">
    <property type="component" value="Unassembled WGS sequence"/>
</dbReference>
<evidence type="ECO:0000313" key="5">
    <source>
        <dbReference type="EMBL" id="MFB9687677.1"/>
    </source>
</evidence>